<dbReference type="GO" id="GO:1990130">
    <property type="term" value="C:GATOR1 complex"/>
    <property type="evidence" value="ECO:0007669"/>
    <property type="project" value="TreeGrafter"/>
</dbReference>
<feature type="signal peptide" evidence="4">
    <location>
        <begin position="1"/>
        <end position="17"/>
    </location>
</feature>
<proteinExistence type="inferred from homology"/>
<dbReference type="GO" id="GO:1904262">
    <property type="term" value="P:negative regulation of TORC1 signaling"/>
    <property type="evidence" value="ECO:0007669"/>
    <property type="project" value="TreeGrafter"/>
</dbReference>
<feature type="compositionally biased region" description="Polar residues" evidence="3">
    <location>
        <begin position="615"/>
        <end position="630"/>
    </location>
</feature>
<feature type="region of interest" description="Disordered" evidence="3">
    <location>
        <begin position="587"/>
        <end position="722"/>
    </location>
</feature>
<protein>
    <recommendedName>
        <fullName evidence="2">Nitrogen permease regulator 3</fullName>
    </recommendedName>
    <alternativeName>
        <fullName evidence="2">Required for meiotic nuclear division protein 11</fullName>
    </alternativeName>
</protein>
<dbReference type="EMBL" id="LK052950">
    <property type="protein sequence ID" value="CDR48033.1"/>
    <property type="molecule type" value="Genomic_DNA"/>
</dbReference>
<dbReference type="GO" id="GO:0005774">
    <property type="term" value="C:vacuolar membrane"/>
    <property type="evidence" value="ECO:0007669"/>
    <property type="project" value="UniProtKB-SubCell"/>
</dbReference>
<evidence type="ECO:0000256" key="2">
    <source>
        <dbReference type="RuleBase" id="RU368069"/>
    </source>
</evidence>
<dbReference type="PANTHER" id="PTHR13153">
    <property type="entry name" value="CGTHBA PROTEIN -14 GENE PROTEIN"/>
    <property type="match status" value="1"/>
</dbReference>
<feature type="compositionally biased region" description="Basic residues" evidence="3">
    <location>
        <begin position="690"/>
        <end position="704"/>
    </location>
</feature>
<feature type="domain" description="GATOR1 complex protein NPRL3 C-terminal HTH" evidence="5">
    <location>
        <begin position="735"/>
        <end position="796"/>
    </location>
</feature>
<evidence type="ECO:0000259" key="5">
    <source>
        <dbReference type="Pfam" id="PF24064"/>
    </source>
</evidence>
<feature type="region of interest" description="Disordered" evidence="3">
    <location>
        <begin position="48"/>
        <end position="77"/>
    </location>
</feature>
<sequence>MASLLALLLVAKSSAGAQLVYGYPSVPKAVPRTHKPLYLGRRKISLHPDYNESSSSSDESSESDDDEYRGPDSKQYLGFPDPVLASLLTPSRELCDQPFELVVDHLAFVGHPVWLGDDEGPRERLDGAANETGEQEKREADTEDDEDERGRSRLSRKGSMAEGAAEEEDDDARRVDRDQTVGPPASREASLPPHARALLIPERDDSPSPRRPGALAHSHSSASTLHAGTSLASSQHSHNSLATAGRLVSFNLLCVIDTPPDSHLSSHLEGYYKDVVVPVTANIKALEKKDTWLTKEAAKLRRMREGALEKDTPWDEFLATLPARSSLAGAISQLYTSLRANKLASVHFGPLPVQVLFRGELPADDEVDLRDHEEYLLPDRGEDSDSPERRNRSVSPSGHAFPRTRQAPIFSTMRRRPPVQFEPWQTLLLLEDVRLLQRDVLEGSLLWRFLDICRPTLSFADYETLLDLYSEDHMLEDIVDHLVHWKKARVVDLVSLKGAYAVSAEFEVKRLPSLVASFSDTFPALPPLPVLLSQLSPAEPFASIVRSAQRASYLNALVWLLQHEVVEKQRTYVRIVASEEIKRATSMHWGPGKSGVSGTEGMSVSSSRPDDAGMLSTSASAASDHSFGTNRSDGHSSTGGGGGRSARQSSVRPDFDDARGMTVVSGAADPLSPREGLLSSSAKSATMSMRRTRTPRSQQGHRSKGLSTATYSSHSDRPDETALTPTVIVEPGRPSMLESRWLSEMCRDKDKFVVDKFERIIRMLNGRHHLDEIRFRAQLSRKHLQSVLSTFEDHLILFTHP</sequence>
<feature type="region of interest" description="Disordered" evidence="3">
    <location>
        <begin position="114"/>
        <end position="232"/>
    </location>
</feature>
<reference evidence="6" key="1">
    <citation type="journal article" date="2014" name="Genome Announc.">
        <title>Draft genome sequence of Rhodosporidium toruloides CECT1137, an oleaginous yeast of biotechnological interest.</title>
        <authorList>
            <person name="Morin N."/>
            <person name="Calcas X."/>
            <person name="Devillers H."/>
            <person name="Durrens P."/>
            <person name="Sherman D.J."/>
            <person name="Nicaud J.-M."/>
            <person name="Neuveglise C."/>
        </authorList>
    </citation>
    <scope>NUCLEOTIDE SEQUENCE</scope>
    <source>
        <strain evidence="6">CECT1137</strain>
    </source>
</reference>
<dbReference type="InterPro" id="IPR056603">
    <property type="entry name" value="HTH_NPRL3"/>
</dbReference>
<feature type="region of interest" description="Disordered" evidence="3">
    <location>
        <begin position="375"/>
        <end position="403"/>
    </location>
</feature>
<dbReference type="AlphaFoldDB" id="A0A061BLV8"/>
<evidence type="ECO:0000256" key="1">
    <source>
        <dbReference type="ARBA" id="ARBA00010546"/>
    </source>
</evidence>
<evidence type="ECO:0000256" key="4">
    <source>
        <dbReference type="SAM" id="SignalP"/>
    </source>
</evidence>
<comment type="function">
    <text evidence="2">Mediates inactivation of the TORC1 complex in response to amino acid starvation. Required for meiotic nuclear division.</text>
</comment>
<dbReference type="GO" id="GO:0051321">
    <property type="term" value="P:meiotic cell cycle"/>
    <property type="evidence" value="ECO:0007669"/>
    <property type="project" value="UniProtKB-UniRule"/>
</dbReference>
<accession>A0A061BLV8</accession>
<feature type="compositionally biased region" description="Polar residues" evidence="3">
    <location>
        <begin position="596"/>
        <end position="607"/>
    </location>
</feature>
<gene>
    <name evidence="6" type="ORF">RHTO0S_15e05248g</name>
</gene>
<feature type="chain" id="PRO_5030001954" description="Nitrogen permease regulator 3" evidence="4">
    <location>
        <begin position="18"/>
        <end position="801"/>
    </location>
</feature>
<feature type="compositionally biased region" description="Low complexity" evidence="3">
    <location>
        <begin position="211"/>
        <end position="232"/>
    </location>
</feature>
<dbReference type="GO" id="GO:0038202">
    <property type="term" value="P:TORC1 signaling"/>
    <property type="evidence" value="ECO:0007669"/>
    <property type="project" value="TreeGrafter"/>
</dbReference>
<dbReference type="PANTHER" id="PTHR13153:SF5">
    <property type="entry name" value="GATOR COMPLEX PROTEIN NPRL3"/>
    <property type="match status" value="1"/>
</dbReference>
<dbReference type="GO" id="GO:0010508">
    <property type="term" value="P:positive regulation of autophagy"/>
    <property type="evidence" value="ECO:0007669"/>
    <property type="project" value="TreeGrafter"/>
</dbReference>
<dbReference type="GO" id="GO:0034198">
    <property type="term" value="P:cellular response to amino acid starvation"/>
    <property type="evidence" value="ECO:0007669"/>
    <property type="project" value="TreeGrafter"/>
</dbReference>
<comment type="similarity">
    <text evidence="1 2">Belongs to the NPR3 family.</text>
</comment>
<dbReference type="OrthoDB" id="18648at2759"/>
<evidence type="ECO:0000256" key="3">
    <source>
        <dbReference type="SAM" id="MobiDB-lite"/>
    </source>
</evidence>
<evidence type="ECO:0000313" key="6">
    <source>
        <dbReference type="EMBL" id="CDR48033.1"/>
    </source>
</evidence>
<keyword evidence="2" id="KW-0469">Meiosis</keyword>
<feature type="compositionally biased region" description="Basic and acidic residues" evidence="3">
    <location>
        <begin position="375"/>
        <end position="391"/>
    </location>
</feature>
<keyword evidence="2 4" id="KW-0732">Signal</keyword>
<organism evidence="6">
    <name type="scientific">Rhodotorula toruloides</name>
    <name type="common">Yeast</name>
    <name type="synonym">Rhodosporidium toruloides</name>
    <dbReference type="NCBI Taxonomy" id="5286"/>
    <lineage>
        <taxon>Eukaryota</taxon>
        <taxon>Fungi</taxon>
        <taxon>Dikarya</taxon>
        <taxon>Basidiomycota</taxon>
        <taxon>Pucciniomycotina</taxon>
        <taxon>Microbotryomycetes</taxon>
        <taxon>Sporidiobolales</taxon>
        <taxon>Sporidiobolaceae</taxon>
        <taxon>Rhodotorula</taxon>
    </lineage>
</organism>
<dbReference type="Pfam" id="PF24064">
    <property type="entry name" value="HTH_NPRL3"/>
    <property type="match status" value="1"/>
</dbReference>
<dbReference type="Pfam" id="PF03666">
    <property type="entry name" value="NPR3"/>
    <property type="match status" value="1"/>
</dbReference>
<comment type="subcellular location">
    <subcellularLocation>
        <location evidence="2">Vacuole membrane</location>
        <topology evidence="2">Peripheral membrane protein</topology>
    </subcellularLocation>
</comment>
<dbReference type="InterPro" id="IPR005365">
    <property type="entry name" value="Npr3"/>
</dbReference>
<name>A0A061BLV8_RHOTO</name>